<dbReference type="InterPro" id="IPR041677">
    <property type="entry name" value="DNA2/NAM7_AAA_11"/>
</dbReference>
<dbReference type="InterPro" id="IPR000253">
    <property type="entry name" value="FHA_dom"/>
</dbReference>
<dbReference type="AlphaFoldDB" id="A0AA88LHA3"/>
<dbReference type="SMART" id="SM00240">
    <property type="entry name" value="FHA"/>
    <property type="match status" value="1"/>
</dbReference>
<dbReference type="PANTHER" id="PTHR10887:SF495">
    <property type="entry name" value="HELICASE SENATAXIN ISOFORM X1-RELATED"/>
    <property type="match status" value="1"/>
</dbReference>
<proteinExistence type="predicted"/>
<dbReference type="GO" id="GO:0006369">
    <property type="term" value="P:termination of RNA polymerase II transcription"/>
    <property type="evidence" value="ECO:0007669"/>
    <property type="project" value="TreeGrafter"/>
</dbReference>
<dbReference type="Gene3D" id="3.40.50.300">
    <property type="entry name" value="P-loop containing nucleotide triphosphate hydrolases"/>
    <property type="match status" value="2"/>
</dbReference>
<dbReference type="Gene3D" id="2.60.200.20">
    <property type="match status" value="1"/>
</dbReference>
<dbReference type="EMBL" id="JAVRJZ010000004">
    <property type="protein sequence ID" value="KAK2724016.1"/>
    <property type="molecule type" value="Genomic_DNA"/>
</dbReference>
<evidence type="ECO:0000313" key="4">
    <source>
        <dbReference type="Proteomes" id="UP001187531"/>
    </source>
</evidence>
<protein>
    <recommendedName>
        <fullName evidence="2">FHA domain-containing protein</fullName>
    </recommendedName>
</protein>
<dbReference type="InterPro" id="IPR027417">
    <property type="entry name" value="P-loop_NTPase"/>
</dbReference>
<comment type="caution">
    <text evidence="3">The sequence shown here is derived from an EMBL/GenBank/DDBJ whole genome shotgun (WGS) entry which is preliminary data.</text>
</comment>
<dbReference type="PANTHER" id="PTHR10887">
    <property type="entry name" value="DNA2/NAM7 HELICASE FAMILY"/>
    <property type="match status" value="1"/>
</dbReference>
<dbReference type="Pfam" id="PF13087">
    <property type="entry name" value="AAA_12"/>
    <property type="match status" value="1"/>
</dbReference>
<evidence type="ECO:0000256" key="1">
    <source>
        <dbReference type="SAM" id="MobiDB-lite"/>
    </source>
</evidence>
<organism evidence="3 4">
    <name type="scientific">Artemia franciscana</name>
    <name type="common">Brine shrimp</name>
    <name type="synonym">Artemia sanfranciscana</name>
    <dbReference type="NCBI Taxonomy" id="6661"/>
    <lineage>
        <taxon>Eukaryota</taxon>
        <taxon>Metazoa</taxon>
        <taxon>Ecdysozoa</taxon>
        <taxon>Arthropoda</taxon>
        <taxon>Crustacea</taxon>
        <taxon>Branchiopoda</taxon>
        <taxon>Anostraca</taxon>
        <taxon>Artemiidae</taxon>
        <taxon>Artemia</taxon>
    </lineage>
</organism>
<reference evidence="3" key="1">
    <citation type="submission" date="2023-07" db="EMBL/GenBank/DDBJ databases">
        <title>Chromosome-level genome assembly of Artemia franciscana.</title>
        <authorList>
            <person name="Jo E."/>
        </authorList>
    </citation>
    <scope>NUCLEOTIDE SEQUENCE</scope>
    <source>
        <tissue evidence="3">Whole body</tissue>
    </source>
</reference>
<name>A0AA88LHA3_ARTSF</name>
<dbReference type="CDD" id="cd00060">
    <property type="entry name" value="FHA"/>
    <property type="match status" value="1"/>
</dbReference>
<accession>A0AA88LHA3</accession>
<feature type="domain" description="FHA" evidence="2">
    <location>
        <begin position="22"/>
        <end position="71"/>
    </location>
</feature>
<feature type="region of interest" description="Disordered" evidence="1">
    <location>
        <begin position="317"/>
        <end position="349"/>
    </location>
</feature>
<dbReference type="PROSITE" id="PS50006">
    <property type="entry name" value="FHA_DOMAIN"/>
    <property type="match status" value="1"/>
</dbReference>
<dbReference type="SUPFAM" id="SSF52540">
    <property type="entry name" value="P-loop containing nucleoside triphosphate hydrolases"/>
    <property type="match status" value="1"/>
</dbReference>
<sequence>MLVLRRQLFNNASFEISPGKVYILGRLRTTDMACNSFLVSRKHLSVKVKDGTVYVKDLKSLNGVWLNGERMPKNLWMPADVGSTIHVGIEPTIARKRKDHFIFEVVQLRHLIKEEIPSEEVDVELDSGLLEGSTINMTEDEDPNTGVVESPVEVVEVEVDNLDKMPPLIPLICHFDKDATTNSCTISTFTLCSTSIPPLPPPVIPISSKSVDVAAESQFTVPEGENSSFQSAERSSVSASLLNKGIDQIKVKAEPGISNFTYQRRSDQLKQKYFSGVEVITIYDSDGELPTPSSLEEESESIVSVLHNSLSDVSYQSDEELQRCENDNSDDEEPTPNCADKDPSKSSTSGWTSHCLVRERAEHVFSVQVKVAPEMYHIFTTMGACTFILRWNPNWFEEVKYISEFPTFLIPESNFPYQFLPVPVHFYDINHYLSVFGPPLIVETFHRVRSEYNRFNGNPDTCHRFVFNSDGSGIVEYDKQHLIFCLHTILPRGSSLFEYMKNGSLVIMQIPLKRLNAAAGENPYFRLLGCVHSIQFKNMEEAPENLNSIDRKSDRKPKAFVEICIKCLKNKVLPTDWFDYEVPLKVQVIYKRFMSLVKKFPTSLIVESSPLRNLILKPRTATLPQIATFSMDNRFEYLGPEHKKVMKHIVTQCLIDEEPVICVLQGPPGCGKTFVMASTIFQLLFVKPECKILLCSLSETVLVEMIRKLHEQMEVTGATFKILGLGIFGDTHKDLQFILENQVKKGFSEQLISLQGHADSNTKDMIRNARVLATTFSYSESSSLELIIKETEMVFDFCIVDEANHCTEIELLQPLTYGVRKLILVGDRKQLQPNIMSKACANIGHFKSFFSRFINAVEEENVLSIWTQYRMHPAISYFPSRMFYNGNISNGTGTDKPLGVRPYIVIDVADRLENIDGMYPLNKPVAYLTARLVEMLATVDDLETIGVITPSHRHKFSVLKELQSRDCSSAKSVQVDIVNGFQGREKHAIVISATRDSKEGIGSFSEPEKLNVALTRAKHCLIICGHMTTLRRNDLWNKLVTDAEKRELFYRVDSYSSPCTLGNVLFGNEGHF</sequence>
<dbReference type="InterPro" id="IPR041679">
    <property type="entry name" value="DNA2/NAM7-like_C"/>
</dbReference>
<evidence type="ECO:0000313" key="3">
    <source>
        <dbReference type="EMBL" id="KAK2724016.1"/>
    </source>
</evidence>
<dbReference type="GO" id="GO:0004386">
    <property type="term" value="F:helicase activity"/>
    <property type="evidence" value="ECO:0007669"/>
    <property type="project" value="InterPro"/>
</dbReference>
<dbReference type="CDD" id="cd18808">
    <property type="entry name" value="SF1_C_Upf1"/>
    <property type="match status" value="1"/>
</dbReference>
<dbReference type="InterPro" id="IPR047187">
    <property type="entry name" value="SF1_C_Upf1"/>
</dbReference>
<gene>
    <name evidence="3" type="ORF">QYM36_002381</name>
</gene>
<keyword evidence="4" id="KW-1185">Reference proteome</keyword>
<dbReference type="InterPro" id="IPR045055">
    <property type="entry name" value="DNA2/NAM7-like"/>
</dbReference>
<dbReference type="Pfam" id="PF00498">
    <property type="entry name" value="FHA"/>
    <property type="match status" value="1"/>
</dbReference>
<dbReference type="GO" id="GO:0016604">
    <property type="term" value="C:nuclear body"/>
    <property type="evidence" value="ECO:0007669"/>
    <property type="project" value="TreeGrafter"/>
</dbReference>
<dbReference type="SUPFAM" id="SSF49879">
    <property type="entry name" value="SMAD/FHA domain"/>
    <property type="match status" value="1"/>
</dbReference>
<dbReference type="GO" id="GO:0001147">
    <property type="term" value="F:transcription termination site sequence-specific DNA binding"/>
    <property type="evidence" value="ECO:0007669"/>
    <property type="project" value="TreeGrafter"/>
</dbReference>
<dbReference type="Proteomes" id="UP001187531">
    <property type="component" value="Unassembled WGS sequence"/>
</dbReference>
<evidence type="ECO:0000259" key="2">
    <source>
        <dbReference type="PROSITE" id="PS50006"/>
    </source>
</evidence>
<dbReference type="InterPro" id="IPR008984">
    <property type="entry name" value="SMAD_FHA_dom_sf"/>
</dbReference>
<dbReference type="Pfam" id="PF13086">
    <property type="entry name" value="AAA_11"/>
    <property type="match status" value="2"/>
</dbReference>